<sequence length="202" mass="21200">MSRLATLGLILAALACPPSAVSAHGPDGGDTAGPGQRLPTIGSAPGFSLTAQDGSRLALPDLRGKVVAVAFIYASCADVCPLLTEKMAQVGDELGPDFGSSITFVSITVDPERDTPEVLEAYAKAFGADRGGWHFLTGEPAAVRDVARRYGVAVSGRPGEGVDHTLLTSLVDRRGMLRVQYLGARFDPEELRRDLLELVGEP</sequence>
<feature type="signal peptide" evidence="3">
    <location>
        <begin position="1"/>
        <end position="23"/>
    </location>
</feature>
<dbReference type="Pfam" id="PF02630">
    <property type="entry name" value="SCO1-SenC"/>
    <property type="match status" value="1"/>
</dbReference>
<reference evidence="5 6" key="1">
    <citation type="submission" date="2024-01" db="EMBL/GenBank/DDBJ databases">
        <title>Multi-omics insights into the function and evolution of sodium benzoate biodegradation pathways in Benzoatithermus flavus gen. nov., sp. nov. from hot spring.</title>
        <authorList>
            <person name="Hu C.-J."/>
            <person name="Li W.-J."/>
        </authorList>
    </citation>
    <scope>NUCLEOTIDE SEQUENCE [LARGE SCALE GENOMIC DNA]</scope>
    <source>
        <strain evidence="5 6">SYSU G07066</strain>
    </source>
</reference>
<dbReference type="SUPFAM" id="SSF52833">
    <property type="entry name" value="Thioredoxin-like"/>
    <property type="match status" value="1"/>
</dbReference>
<dbReference type="PROSITE" id="PS51257">
    <property type="entry name" value="PROKAR_LIPOPROTEIN"/>
    <property type="match status" value="1"/>
</dbReference>
<gene>
    <name evidence="5" type="ORF">U1T56_13910</name>
</gene>
<dbReference type="InterPro" id="IPR003782">
    <property type="entry name" value="SCO1/SenC"/>
</dbReference>
<dbReference type="PANTHER" id="PTHR12151">
    <property type="entry name" value="ELECTRON TRANSPORT PROTIN SCO1/SENC FAMILY MEMBER"/>
    <property type="match status" value="1"/>
</dbReference>
<feature type="chain" id="PRO_5046003115" evidence="3">
    <location>
        <begin position="24"/>
        <end position="202"/>
    </location>
</feature>
<dbReference type="InterPro" id="IPR013766">
    <property type="entry name" value="Thioredoxin_domain"/>
</dbReference>
<dbReference type="Gene3D" id="3.40.30.10">
    <property type="entry name" value="Glutaredoxin"/>
    <property type="match status" value="1"/>
</dbReference>
<evidence type="ECO:0000259" key="4">
    <source>
        <dbReference type="PROSITE" id="PS51352"/>
    </source>
</evidence>
<keyword evidence="6" id="KW-1185">Reference proteome</keyword>
<protein>
    <submittedName>
        <fullName evidence="5">SCO family protein</fullName>
    </submittedName>
</protein>
<dbReference type="CDD" id="cd02968">
    <property type="entry name" value="SCO"/>
    <property type="match status" value="1"/>
</dbReference>
<dbReference type="InterPro" id="IPR036249">
    <property type="entry name" value="Thioredoxin-like_sf"/>
</dbReference>
<organism evidence="5 6">
    <name type="scientific">Benzoatithermus flavus</name>
    <dbReference type="NCBI Taxonomy" id="3108223"/>
    <lineage>
        <taxon>Bacteria</taxon>
        <taxon>Pseudomonadati</taxon>
        <taxon>Pseudomonadota</taxon>
        <taxon>Alphaproteobacteria</taxon>
        <taxon>Geminicoccales</taxon>
        <taxon>Geminicoccaceae</taxon>
        <taxon>Benzoatithermus</taxon>
    </lineage>
</organism>
<evidence type="ECO:0000256" key="1">
    <source>
        <dbReference type="ARBA" id="ARBA00010996"/>
    </source>
</evidence>
<comment type="similarity">
    <text evidence="1">Belongs to the SCO1/2 family.</text>
</comment>
<dbReference type="PANTHER" id="PTHR12151:SF25">
    <property type="entry name" value="LINALOOL DEHYDRATASE_ISOMERASE DOMAIN-CONTAINING PROTEIN"/>
    <property type="match status" value="1"/>
</dbReference>
<comment type="caution">
    <text evidence="5">The sequence shown here is derived from an EMBL/GenBank/DDBJ whole genome shotgun (WGS) entry which is preliminary data.</text>
</comment>
<proteinExistence type="inferred from homology"/>
<evidence type="ECO:0000256" key="2">
    <source>
        <dbReference type="ARBA" id="ARBA00023008"/>
    </source>
</evidence>
<evidence type="ECO:0000313" key="5">
    <source>
        <dbReference type="EMBL" id="MEK0084254.1"/>
    </source>
</evidence>
<dbReference type="Proteomes" id="UP001375743">
    <property type="component" value="Unassembled WGS sequence"/>
</dbReference>
<evidence type="ECO:0000256" key="3">
    <source>
        <dbReference type="SAM" id="SignalP"/>
    </source>
</evidence>
<name>A0ABU8XV60_9PROT</name>
<dbReference type="RefSeq" id="WP_418160102.1">
    <property type="nucleotide sequence ID" value="NZ_JBBLZC010000013.1"/>
</dbReference>
<keyword evidence="2" id="KW-0186">Copper</keyword>
<keyword evidence="3" id="KW-0732">Signal</keyword>
<feature type="domain" description="Thioredoxin" evidence="4">
    <location>
        <begin position="38"/>
        <end position="200"/>
    </location>
</feature>
<dbReference type="PROSITE" id="PS51352">
    <property type="entry name" value="THIOREDOXIN_2"/>
    <property type="match status" value="1"/>
</dbReference>
<evidence type="ECO:0000313" key="6">
    <source>
        <dbReference type="Proteomes" id="UP001375743"/>
    </source>
</evidence>
<accession>A0ABU8XV60</accession>
<dbReference type="EMBL" id="JBBLZC010000013">
    <property type="protein sequence ID" value="MEK0084254.1"/>
    <property type="molecule type" value="Genomic_DNA"/>
</dbReference>